<dbReference type="eggNOG" id="KOG0039">
    <property type="taxonomic scope" value="Eukaryota"/>
</dbReference>
<evidence type="ECO:0000256" key="13">
    <source>
        <dbReference type="ARBA" id="ARBA00048483"/>
    </source>
</evidence>
<feature type="domain" description="FAD-binding FR-type" evidence="15">
    <location>
        <begin position="292"/>
        <end position="417"/>
    </location>
</feature>
<dbReference type="OrthoDB" id="17725at2759"/>
<evidence type="ECO:0000256" key="1">
    <source>
        <dbReference type="ARBA" id="ARBA00004651"/>
    </source>
</evidence>
<dbReference type="AlphaFoldDB" id="S8DWX0"/>
<dbReference type="InterPro" id="IPR017938">
    <property type="entry name" value="Riboflavin_synthase-like_b-brl"/>
</dbReference>
<dbReference type="InterPro" id="IPR011009">
    <property type="entry name" value="Kinase-like_dom_sf"/>
</dbReference>
<dbReference type="GO" id="GO:0005886">
    <property type="term" value="C:plasma membrane"/>
    <property type="evidence" value="ECO:0007669"/>
    <property type="project" value="UniProtKB-SubCell"/>
</dbReference>
<gene>
    <name evidence="16" type="ORF">FOMPIDRAFT_1061958</name>
</gene>
<evidence type="ECO:0000256" key="5">
    <source>
        <dbReference type="ARBA" id="ARBA00022475"/>
    </source>
</evidence>
<dbReference type="SFLD" id="SFLDS00052">
    <property type="entry name" value="Ferric_Reductase_Domain"/>
    <property type="match status" value="1"/>
</dbReference>
<keyword evidence="9" id="KW-0560">Oxidoreductase</keyword>
<dbReference type="Pfam" id="PF01794">
    <property type="entry name" value="Ferric_reduct"/>
    <property type="match status" value="1"/>
</dbReference>
<evidence type="ECO:0000256" key="4">
    <source>
        <dbReference type="ARBA" id="ARBA00022448"/>
    </source>
</evidence>
<feature type="transmembrane region" description="Helical" evidence="14">
    <location>
        <begin position="17"/>
        <end position="37"/>
    </location>
</feature>
<feature type="transmembrane region" description="Helical" evidence="14">
    <location>
        <begin position="228"/>
        <end position="247"/>
    </location>
</feature>
<dbReference type="SUPFAM" id="SSF56112">
    <property type="entry name" value="Protein kinase-like (PK-like)"/>
    <property type="match status" value="1"/>
</dbReference>
<evidence type="ECO:0000256" key="11">
    <source>
        <dbReference type="ARBA" id="ARBA00023136"/>
    </source>
</evidence>
<evidence type="ECO:0000313" key="17">
    <source>
        <dbReference type="Proteomes" id="UP000015241"/>
    </source>
</evidence>
<dbReference type="GO" id="GO:0052851">
    <property type="term" value="F:ferric-chelate reductase (NADPH) activity"/>
    <property type="evidence" value="ECO:0007669"/>
    <property type="project" value="UniProtKB-EC"/>
</dbReference>
<comment type="similarity">
    <text evidence="2">Belongs to the ferric reductase (FRE) family.</text>
</comment>
<comment type="subcellular location">
    <subcellularLocation>
        <location evidence="1">Cell membrane</location>
        <topology evidence="1">Multi-pass membrane protein</topology>
    </subcellularLocation>
</comment>
<dbReference type="InterPro" id="IPR051410">
    <property type="entry name" value="Ferric/Cupric_Reductase"/>
</dbReference>
<keyword evidence="11 14" id="KW-0472">Membrane</keyword>
<evidence type="ECO:0000256" key="7">
    <source>
        <dbReference type="ARBA" id="ARBA00022982"/>
    </source>
</evidence>
<dbReference type="Gene3D" id="3.40.50.80">
    <property type="entry name" value="Nucleotide-binding domain of ferredoxin-NADP reductase (FNR) module"/>
    <property type="match status" value="1"/>
</dbReference>
<dbReference type="PANTHER" id="PTHR32361">
    <property type="entry name" value="FERRIC/CUPRIC REDUCTASE TRANSMEMBRANE COMPONENT"/>
    <property type="match status" value="1"/>
</dbReference>
<dbReference type="Pfam" id="PF01636">
    <property type="entry name" value="APH"/>
    <property type="match status" value="1"/>
</dbReference>
<dbReference type="CDD" id="cd06186">
    <property type="entry name" value="NOX_Duox_like_FAD_NADP"/>
    <property type="match status" value="1"/>
</dbReference>
<dbReference type="PROSITE" id="PS51384">
    <property type="entry name" value="FAD_FR"/>
    <property type="match status" value="1"/>
</dbReference>
<dbReference type="SUPFAM" id="SSF63380">
    <property type="entry name" value="Riboflavin synthase domain-like"/>
    <property type="match status" value="1"/>
</dbReference>
<keyword evidence="10" id="KW-0406">Ion transport</keyword>
<keyword evidence="4" id="KW-0813">Transport</keyword>
<feature type="transmembrane region" description="Helical" evidence="14">
    <location>
        <begin position="194"/>
        <end position="216"/>
    </location>
</feature>
<comment type="catalytic activity">
    <reaction evidence="13">
        <text>2 a Fe(II)-siderophore + NADP(+) + H(+) = 2 a Fe(III)-siderophore + NADPH</text>
        <dbReference type="Rhea" id="RHEA:28795"/>
        <dbReference type="Rhea" id="RHEA-COMP:11342"/>
        <dbReference type="Rhea" id="RHEA-COMP:11344"/>
        <dbReference type="ChEBI" id="CHEBI:15378"/>
        <dbReference type="ChEBI" id="CHEBI:29033"/>
        <dbReference type="ChEBI" id="CHEBI:29034"/>
        <dbReference type="ChEBI" id="CHEBI:57783"/>
        <dbReference type="ChEBI" id="CHEBI:58349"/>
        <dbReference type="EC" id="1.16.1.9"/>
    </reaction>
</comment>
<feature type="transmembrane region" description="Helical" evidence="14">
    <location>
        <begin position="126"/>
        <end position="144"/>
    </location>
</feature>
<dbReference type="InterPro" id="IPR039261">
    <property type="entry name" value="FNR_nucleotide-bd"/>
</dbReference>
<dbReference type="InParanoid" id="S8DWX0"/>
<evidence type="ECO:0000259" key="15">
    <source>
        <dbReference type="PROSITE" id="PS51384"/>
    </source>
</evidence>
<feature type="transmembrane region" description="Helical" evidence="14">
    <location>
        <begin position="164"/>
        <end position="182"/>
    </location>
</feature>
<keyword evidence="8 14" id="KW-1133">Transmembrane helix</keyword>
<dbReference type="Pfam" id="PF08030">
    <property type="entry name" value="NAD_binding_6"/>
    <property type="match status" value="1"/>
</dbReference>
<dbReference type="EC" id="1.16.1.9" evidence="3"/>
<evidence type="ECO:0000256" key="14">
    <source>
        <dbReference type="SAM" id="Phobius"/>
    </source>
</evidence>
<keyword evidence="7" id="KW-0249">Electron transport</keyword>
<evidence type="ECO:0000256" key="6">
    <source>
        <dbReference type="ARBA" id="ARBA00022692"/>
    </source>
</evidence>
<dbReference type="InterPro" id="IPR013112">
    <property type="entry name" value="FAD-bd_8"/>
</dbReference>
<evidence type="ECO:0000313" key="16">
    <source>
        <dbReference type="EMBL" id="EPS97107.1"/>
    </source>
</evidence>
<evidence type="ECO:0000256" key="10">
    <source>
        <dbReference type="ARBA" id="ARBA00023065"/>
    </source>
</evidence>
<dbReference type="SFLD" id="SFLDG01168">
    <property type="entry name" value="Ferric_reductase_subgroup_(FRE"/>
    <property type="match status" value="1"/>
</dbReference>
<dbReference type="Pfam" id="PF08022">
    <property type="entry name" value="FAD_binding_8"/>
    <property type="match status" value="1"/>
</dbReference>
<keyword evidence="12" id="KW-0325">Glycoprotein</keyword>
<dbReference type="SUPFAM" id="SSF52343">
    <property type="entry name" value="Ferredoxin reductase-like, C-terminal NADP-linked domain"/>
    <property type="match status" value="1"/>
</dbReference>
<dbReference type="HOGENOM" id="CLU_323388_0_0_1"/>
<keyword evidence="6 14" id="KW-0812">Transmembrane</keyword>
<organism evidence="16 17">
    <name type="scientific">Fomitopsis schrenkii</name>
    <name type="common">Brown rot fungus</name>
    <dbReference type="NCBI Taxonomy" id="2126942"/>
    <lineage>
        <taxon>Eukaryota</taxon>
        <taxon>Fungi</taxon>
        <taxon>Dikarya</taxon>
        <taxon>Basidiomycota</taxon>
        <taxon>Agaricomycotina</taxon>
        <taxon>Agaricomycetes</taxon>
        <taxon>Polyporales</taxon>
        <taxon>Fomitopsis</taxon>
    </lineage>
</organism>
<accession>S8DWX0</accession>
<dbReference type="InterPro" id="IPR002575">
    <property type="entry name" value="Aminoglycoside_PTrfase"/>
</dbReference>
<reference evidence="16 17" key="1">
    <citation type="journal article" date="2012" name="Science">
        <title>The Paleozoic origin of enzymatic lignin decomposition reconstructed from 31 fungal genomes.</title>
        <authorList>
            <person name="Floudas D."/>
            <person name="Binder M."/>
            <person name="Riley R."/>
            <person name="Barry K."/>
            <person name="Blanchette R.A."/>
            <person name="Henrissat B."/>
            <person name="Martinez A.T."/>
            <person name="Otillar R."/>
            <person name="Spatafora J.W."/>
            <person name="Yadav J.S."/>
            <person name="Aerts A."/>
            <person name="Benoit I."/>
            <person name="Boyd A."/>
            <person name="Carlson A."/>
            <person name="Copeland A."/>
            <person name="Coutinho P.M."/>
            <person name="de Vries R.P."/>
            <person name="Ferreira P."/>
            <person name="Findley K."/>
            <person name="Foster B."/>
            <person name="Gaskell J."/>
            <person name="Glotzer D."/>
            <person name="Gorecki P."/>
            <person name="Heitman J."/>
            <person name="Hesse C."/>
            <person name="Hori C."/>
            <person name="Igarashi K."/>
            <person name="Jurgens J.A."/>
            <person name="Kallen N."/>
            <person name="Kersten P."/>
            <person name="Kohler A."/>
            <person name="Kuees U."/>
            <person name="Kumar T.K.A."/>
            <person name="Kuo A."/>
            <person name="LaButti K."/>
            <person name="Larrondo L.F."/>
            <person name="Lindquist E."/>
            <person name="Ling A."/>
            <person name="Lombard V."/>
            <person name="Lucas S."/>
            <person name="Lundell T."/>
            <person name="Martin R."/>
            <person name="McLaughlin D.J."/>
            <person name="Morgenstern I."/>
            <person name="Morin E."/>
            <person name="Murat C."/>
            <person name="Nagy L.G."/>
            <person name="Nolan M."/>
            <person name="Ohm R.A."/>
            <person name="Patyshakuliyeva A."/>
            <person name="Rokas A."/>
            <person name="Ruiz-Duenas F.J."/>
            <person name="Sabat G."/>
            <person name="Salamov A."/>
            <person name="Samejima M."/>
            <person name="Schmutz J."/>
            <person name="Slot J.C."/>
            <person name="St John F."/>
            <person name="Stenlid J."/>
            <person name="Sun H."/>
            <person name="Sun S."/>
            <person name="Syed K."/>
            <person name="Tsang A."/>
            <person name="Wiebenga A."/>
            <person name="Young D."/>
            <person name="Pisabarro A."/>
            <person name="Eastwood D.C."/>
            <person name="Martin F."/>
            <person name="Cullen D."/>
            <person name="Grigoriev I.V."/>
            <person name="Hibbett D.S."/>
        </authorList>
    </citation>
    <scope>NUCLEOTIDE SEQUENCE</scope>
    <source>
        <strain evidence="17">FP-58527</strain>
    </source>
</reference>
<sequence>MSSPHTPAETRDPSATLVLHVDVLLLSVLGVFTLFSLPRAIARFTRSSEWTRGFLFYTSSNARSLDVRAPDDTTSEKSSVSVRAVDVSSGTSLGSGTPPTHIRSWSTAFPGLIWLLGLHVRPGYSVGRLVLIYAYIGAILYAGLLKSNPFTNPARAGMVTVSQVPLVIVLATKNNIVSALVGHGYERLNYLHRAVGRIVILASNVHAIALLFKFVSGGRWSLVVSVPHLTWGLIALVCMDVLFLFSLSTFRQMFYHVFYVTHVIASILMMAAVCMHMPKAQPYVFTGVGLYGLDRILRIVKTRVATAHLHIIPELDTVRIEIPRINAGWHAGQHLRLKVLSLGMGIWGWTEPHPFTIASVSENPTGEGLILMCKRAGDWTTKLFVLAQTGKDGEPASDTGRRVTVLVDGPYGGPGHAVISSFSGAIIVAGGSGITYALSTVEDLLHSHAASAGRARVIELVWSVQNPSALFPMVPLFSRLLDRARSTGVSLQISVFYTRAQAETPTQALQVLPSGLSLTPGRPHLERLLTGVVDRTSEVCVASQEQLSGILVGACGPVSLTEKAGDVVRSFDRKKFKAVGGIELQEENFSCAFTPTKTYHITLDDGSAYTLRVSPPPTPAGETYTPNTLVHEHTLLQHLSSNTSLPLPTPYALDTSLTLLQYPFLLLSRPRGVPLSHARERGLLSERQALLLDLRLGALLHEQHDVQNDWFGTPSQENDGLYSWQEAFTLLLETLIEDAKGLGIPFGYEELRKPLGRAIGSFLFDDCEVPSLVSFSGDEDTIFVDVGADGPRDEEVPVTSFLTVSHALWGDPLLEALFLDPSKALEEGYGGSPIVFRRQKTKRLWYTVFLALMVLVQSEREEGAGVRMTGSDKVGWARKTVDQCIEELQTAPTY</sequence>
<keyword evidence="17" id="KW-1185">Reference proteome</keyword>
<evidence type="ECO:0000256" key="3">
    <source>
        <dbReference type="ARBA" id="ARBA00012668"/>
    </source>
</evidence>
<evidence type="ECO:0000256" key="2">
    <source>
        <dbReference type="ARBA" id="ARBA00006278"/>
    </source>
</evidence>
<feature type="transmembrane region" description="Helical" evidence="14">
    <location>
        <begin position="254"/>
        <end position="273"/>
    </location>
</feature>
<dbReference type="InterPro" id="IPR013121">
    <property type="entry name" value="Fe_red_NAD-bd_6"/>
</dbReference>
<dbReference type="STRING" id="743788.S8DWX0"/>
<dbReference type="PANTHER" id="PTHR32361:SF9">
    <property type="entry name" value="FERRIC REDUCTASE TRANSMEMBRANE COMPONENT 3-RELATED"/>
    <property type="match status" value="1"/>
</dbReference>
<dbReference type="Proteomes" id="UP000015241">
    <property type="component" value="Unassembled WGS sequence"/>
</dbReference>
<evidence type="ECO:0000256" key="8">
    <source>
        <dbReference type="ARBA" id="ARBA00022989"/>
    </source>
</evidence>
<dbReference type="GO" id="GO:0015677">
    <property type="term" value="P:copper ion import"/>
    <property type="evidence" value="ECO:0007669"/>
    <property type="project" value="TreeGrafter"/>
</dbReference>
<dbReference type="InterPro" id="IPR017927">
    <property type="entry name" value="FAD-bd_FR_type"/>
</dbReference>
<keyword evidence="5" id="KW-1003">Cell membrane</keyword>
<proteinExistence type="inferred from homology"/>
<dbReference type="FunCoup" id="S8DWX0">
    <property type="interactions" value="196"/>
</dbReference>
<dbReference type="InterPro" id="IPR013130">
    <property type="entry name" value="Fe3_Rdtase_TM_dom"/>
</dbReference>
<name>S8DWX0_FOMSC</name>
<dbReference type="GO" id="GO:0006826">
    <property type="term" value="P:iron ion transport"/>
    <property type="evidence" value="ECO:0007669"/>
    <property type="project" value="TreeGrafter"/>
</dbReference>
<dbReference type="GO" id="GO:0006879">
    <property type="term" value="P:intracellular iron ion homeostasis"/>
    <property type="evidence" value="ECO:0007669"/>
    <property type="project" value="TreeGrafter"/>
</dbReference>
<dbReference type="EMBL" id="KE504179">
    <property type="protein sequence ID" value="EPS97107.1"/>
    <property type="molecule type" value="Genomic_DNA"/>
</dbReference>
<evidence type="ECO:0000256" key="12">
    <source>
        <dbReference type="ARBA" id="ARBA00023180"/>
    </source>
</evidence>
<evidence type="ECO:0000256" key="9">
    <source>
        <dbReference type="ARBA" id="ARBA00023002"/>
    </source>
</evidence>
<protein>
    <recommendedName>
        <fullName evidence="3">ferric-chelate reductase (NADPH)</fullName>
        <ecNumber evidence="3">1.16.1.9</ecNumber>
    </recommendedName>
</protein>